<comment type="caution">
    <text evidence="2">The sequence shown here is derived from an EMBL/GenBank/DDBJ whole genome shotgun (WGS) entry which is preliminary data.</text>
</comment>
<organism evidence="2 3">
    <name type="scientific">Candidatus Portnoybacteria bacterium RBG_13_40_8</name>
    <dbReference type="NCBI Taxonomy" id="1801990"/>
    <lineage>
        <taxon>Bacteria</taxon>
        <taxon>Candidatus Portnoyibacteriota</taxon>
    </lineage>
</organism>
<protein>
    <recommendedName>
        <fullName evidence="1">Glycosyltransferase 2-like domain-containing protein</fullName>
    </recommendedName>
</protein>
<dbReference type="InterPro" id="IPR029044">
    <property type="entry name" value="Nucleotide-diphossugar_trans"/>
</dbReference>
<sequence length="266" mass="31224">MKLSIIITHHQTPELLDLCLKSIKENIGYINHEIIVVDSEAEEKTEEDIKEKYPEIKLIPFKKNLGYSKTVNAGIKEAKGDYVLILNADIIVLEETISEMIEFMRENPRIGILAPQLLDFTGNIQISCFSEPTIKAILARRTFFGKFKNGKEALKEFLMSDWDRKSVEEVDWAQGSAIMIKKEAIEKVGLFDEGFFMYFEDADLCRRFREVDYRVVYYPRAKMVHYYHRSSKKWGGLLDLFLNKYTKIHIISALKYFRKYHEKKNK</sequence>
<accession>A0A1G2F1N8</accession>
<dbReference type="Proteomes" id="UP000177810">
    <property type="component" value="Unassembled WGS sequence"/>
</dbReference>
<dbReference type="InterPro" id="IPR001173">
    <property type="entry name" value="Glyco_trans_2-like"/>
</dbReference>
<dbReference type="AlphaFoldDB" id="A0A1G2F1N8"/>
<evidence type="ECO:0000313" key="3">
    <source>
        <dbReference type="Proteomes" id="UP000177810"/>
    </source>
</evidence>
<name>A0A1G2F1N8_9BACT</name>
<evidence type="ECO:0000259" key="1">
    <source>
        <dbReference type="Pfam" id="PF00535"/>
    </source>
</evidence>
<dbReference type="PANTHER" id="PTHR43179:SF7">
    <property type="entry name" value="RHAMNOSYLTRANSFERASE WBBL"/>
    <property type="match status" value="1"/>
</dbReference>
<feature type="domain" description="Glycosyltransferase 2-like" evidence="1">
    <location>
        <begin position="4"/>
        <end position="114"/>
    </location>
</feature>
<dbReference type="STRING" id="1801990.A2V69_00090"/>
<dbReference type="CDD" id="cd04186">
    <property type="entry name" value="GT_2_like_c"/>
    <property type="match status" value="1"/>
</dbReference>
<evidence type="ECO:0000313" key="2">
    <source>
        <dbReference type="EMBL" id="OGZ31994.1"/>
    </source>
</evidence>
<dbReference type="EMBL" id="MHMT01000028">
    <property type="protein sequence ID" value="OGZ31994.1"/>
    <property type="molecule type" value="Genomic_DNA"/>
</dbReference>
<dbReference type="PANTHER" id="PTHR43179">
    <property type="entry name" value="RHAMNOSYLTRANSFERASE WBBL"/>
    <property type="match status" value="1"/>
</dbReference>
<dbReference type="Pfam" id="PF00535">
    <property type="entry name" value="Glycos_transf_2"/>
    <property type="match status" value="1"/>
</dbReference>
<reference evidence="2 3" key="1">
    <citation type="journal article" date="2016" name="Nat. Commun.">
        <title>Thousands of microbial genomes shed light on interconnected biogeochemical processes in an aquifer system.</title>
        <authorList>
            <person name="Anantharaman K."/>
            <person name="Brown C.T."/>
            <person name="Hug L.A."/>
            <person name="Sharon I."/>
            <person name="Castelle C.J."/>
            <person name="Probst A.J."/>
            <person name="Thomas B.C."/>
            <person name="Singh A."/>
            <person name="Wilkins M.J."/>
            <person name="Karaoz U."/>
            <person name="Brodie E.L."/>
            <person name="Williams K.H."/>
            <person name="Hubbard S.S."/>
            <person name="Banfield J.F."/>
        </authorList>
    </citation>
    <scope>NUCLEOTIDE SEQUENCE [LARGE SCALE GENOMIC DNA]</scope>
</reference>
<gene>
    <name evidence="2" type="ORF">A2V69_00090</name>
</gene>
<proteinExistence type="predicted"/>
<dbReference type="SUPFAM" id="SSF53448">
    <property type="entry name" value="Nucleotide-diphospho-sugar transferases"/>
    <property type="match status" value="1"/>
</dbReference>
<dbReference type="Gene3D" id="3.90.550.10">
    <property type="entry name" value="Spore Coat Polysaccharide Biosynthesis Protein SpsA, Chain A"/>
    <property type="match status" value="1"/>
</dbReference>